<dbReference type="SUPFAM" id="SSF52096">
    <property type="entry name" value="ClpP/crotonase"/>
    <property type="match status" value="1"/>
</dbReference>
<dbReference type="CDD" id="cd07017">
    <property type="entry name" value="S14_ClpP_2"/>
    <property type="match status" value="1"/>
</dbReference>
<dbReference type="EMBL" id="BARS01031333">
    <property type="protein sequence ID" value="GAG16946.1"/>
    <property type="molecule type" value="Genomic_DNA"/>
</dbReference>
<evidence type="ECO:0008006" key="5">
    <source>
        <dbReference type="Google" id="ProtNLM"/>
    </source>
</evidence>
<name>X0WW36_9ZZZZ</name>
<dbReference type="PANTHER" id="PTHR10381">
    <property type="entry name" value="ATP-DEPENDENT CLP PROTEASE PROTEOLYTIC SUBUNIT"/>
    <property type="match status" value="1"/>
</dbReference>
<comment type="similarity">
    <text evidence="1">Belongs to the peptidase S14 family.</text>
</comment>
<organism evidence="4">
    <name type="scientific">marine sediment metagenome</name>
    <dbReference type="NCBI Taxonomy" id="412755"/>
    <lineage>
        <taxon>unclassified sequences</taxon>
        <taxon>metagenomes</taxon>
        <taxon>ecological metagenomes</taxon>
    </lineage>
</organism>
<dbReference type="PANTHER" id="PTHR10381:SF70">
    <property type="entry name" value="ATP-DEPENDENT CLP PROTEASE PROTEOLYTIC SUBUNIT"/>
    <property type="match status" value="1"/>
</dbReference>
<feature type="non-terminal residue" evidence="4">
    <location>
        <position position="125"/>
    </location>
</feature>
<evidence type="ECO:0000256" key="1">
    <source>
        <dbReference type="ARBA" id="ARBA00007039"/>
    </source>
</evidence>
<dbReference type="GO" id="GO:0009368">
    <property type="term" value="C:endopeptidase Clp complex"/>
    <property type="evidence" value="ECO:0007669"/>
    <property type="project" value="TreeGrafter"/>
</dbReference>
<dbReference type="Pfam" id="PF00574">
    <property type="entry name" value="CLP_protease"/>
    <property type="match status" value="1"/>
</dbReference>
<gene>
    <name evidence="4" type="ORF">S01H1_48775</name>
</gene>
<evidence type="ECO:0000256" key="3">
    <source>
        <dbReference type="ARBA" id="ARBA00022801"/>
    </source>
</evidence>
<reference evidence="4" key="1">
    <citation type="journal article" date="2014" name="Front. Microbiol.">
        <title>High frequency of phylogenetically diverse reductive dehalogenase-homologous genes in deep subseafloor sedimentary metagenomes.</title>
        <authorList>
            <person name="Kawai M."/>
            <person name="Futagami T."/>
            <person name="Toyoda A."/>
            <person name="Takaki Y."/>
            <person name="Nishi S."/>
            <person name="Hori S."/>
            <person name="Arai W."/>
            <person name="Tsubouchi T."/>
            <person name="Morono Y."/>
            <person name="Uchiyama I."/>
            <person name="Ito T."/>
            <person name="Fujiyama A."/>
            <person name="Inagaki F."/>
            <person name="Takami H."/>
        </authorList>
    </citation>
    <scope>NUCLEOTIDE SEQUENCE</scope>
    <source>
        <strain evidence="4">Expedition CK06-06</strain>
    </source>
</reference>
<sequence>MNERELKERWKLEELANIFVGLMKHRILFLGASSVDQEGRPIVTDIDANRLIGRLLYLEAEDPDKDIALYINSPGGAVSGMLALYDTIQYIKPDVSTICVGQAVSAGALLLAAGKKGKRFALSNA</sequence>
<dbReference type="Gene3D" id="3.90.226.10">
    <property type="entry name" value="2-enoyl-CoA Hydratase, Chain A, domain 1"/>
    <property type="match status" value="1"/>
</dbReference>
<accession>X0WW36</accession>
<proteinExistence type="inferred from homology"/>
<dbReference type="GO" id="GO:0006515">
    <property type="term" value="P:protein quality control for misfolded or incompletely synthesized proteins"/>
    <property type="evidence" value="ECO:0007669"/>
    <property type="project" value="TreeGrafter"/>
</dbReference>
<dbReference type="GO" id="GO:0051117">
    <property type="term" value="F:ATPase binding"/>
    <property type="evidence" value="ECO:0007669"/>
    <property type="project" value="TreeGrafter"/>
</dbReference>
<dbReference type="PRINTS" id="PR00127">
    <property type="entry name" value="CLPPROTEASEP"/>
</dbReference>
<comment type="caution">
    <text evidence="4">The sequence shown here is derived from an EMBL/GenBank/DDBJ whole genome shotgun (WGS) entry which is preliminary data.</text>
</comment>
<keyword evidence="2" id="KW-0963">Cytoplasm</keyword>
<dbReference type="InterPro" id="IPR001907">
    <property type="entry name" value="ClpP"/>
</dbReference>
<dbReference type="GO" id="GO:0004252">
    <property type="term" value="F:serine-type endopeptidase activity"/>
    <property type="evidence" value="ECO:0007669"/>
    <property type="project" value="InterPro"/>
</dbReference>
<protein>
    <recommendedName>
        <fullName evidence="5">Endopeptidase Clp</fullName>
    </recommendedName>
</protein>
<dbReference type="InterPro" id="IPR023562">
    <property type="entry name" value="ClpP/TepA"/>
</dbReference>
<evidence type="ECO:0000313" key="4">
    <source>
        <dbReference type="EMBL" id="GAG16946.1"/>
    </source>
</evidence>
<dbReference type="GO" id="GO:0004176">
    <property type="term" value="F:ATP-dependent peptidase activity"/>
    <property type="evidence" value="ECO:0007669"/>
    <property type="project" value="InterPro"/>
</dbReference>
<evidence type="ECO:0000256" key="2">
    <source>
        <dbReference type="ARBA" id="ARBA00022490"/>
    </source>
</evidence>
<dbReference type="AlphaFoldDB" id="X0WW36"/>
<dbReference type="InterPro" id="IPR029045">
    <property type="entry name" value="ClpP/crotonase-like_dom_sf"/>
</dbReference>
<keyword evidence="3" id="KW-0378">Hydrolase</keyword>